<feature type="domain" description="Reticulon" evidence="7">
    <location>
        <begin position="23"/>
        <end position="210"/>
    </location>
</feature>
<dbReference type="InterPro" id="IPR003388">
    <property type="entry name" value="Reticulon"/>
</dbReference>
<evidence type="ECO:0000256" key="6">
    <source>
        <dbReference type="RuleBase" id="RU363132"/>
    </source>
</evidence>
<proteinExistence type="predicted"/>
<evidence type="ECO:0000256" key="2">
    <source>
        <dbReference type="ARBA" id="ARBA00022692"/>
    </source>
</evidence>
<evidence type="ECO:0000313" key="8">
    <source>
        <dbReference type="EMBL" id="CAD8296864.1"/>
    </source>
</evidence>
<dbReference type="GO" id="GO:0009617">
    <property type="term" value="P:response to bacterium"/>
    <property type="evidence" value="ECO:0007669"/>
    <property type="project" value="InterPro"/>
</dbReference>
<feature type="transmembrane region" description="Helical" evidence="6">
    <location>
        <begin position="26"/>
        <end position="49"/>
    </location>
</feature>
<dbReference type="InterPro" id="IPR045064">
    <property type="entry name" value="Reticulon-like"/>
</dbReference>
<keyword evidence="4 6" id="KW-1133">Transmembrane helix</keyword>
<dbReference type="PANTHER" id="PTHR10994:SF193">
    <property type="entry name" value="RETICULON-LIKE PROTEIN"/>
    <property type="match status" value="1"/>
</dbReference>
<keyword evidence="5 6" id="KW-0472">Membrane</keyword>
<name>A0A7R9Z066_9CHLO</name>
<reference evidence="8" key="1">
    <citation type="submission" date="2021-01" db="EMBL/GenBank/DDBJ databases">
        <authorList>
            <person name="Corre E."/>
            <person name="Pelletier E."/>
            <person name="Niang G."/>
            <person name="Scheremetjew M."/>
            <person name="Finn R."/>
            <person name="Kale V."/>
            <person name="Holt S."/>
            <person name="Cochrane G."/>
            <person name="Meng A."/>
            <person name="Brown T."/>
            <person name="Cohen L."/>
        </authorList>
    </citation>
    <scope>NUCLEOTIDE SEQUENCE</scope>
    <source>
        <strain evidence="8">CCMP219</strain>
    </source>
</reference>
<evidence type="ECO:0000256" key="4">
    <source>
        <dbReference type="ARBA" id="ARBA00022989"/>
    </source>
</evidence>
<dbReference type="GO" id="GO:0005789">
    <property type="term" value="C:endoplasmic reticulum membrane"/>
    <property type="evidence" value="ECO:0007669"/>
    <property type="project" value="UniProtKB-SubCell"/>
</dbReference>
<dbReference type="AlphaFoldDB" id="A0A7R9Z066"/>
<comment type="subcellular location">
    <subcellularLocation>
        <location evidence="1 6">Endoplasmic reticulum membrane</location>
        <topology evidence="1 6">Multi-pass membrane protein</topology>
    </subcellularLocation>
</comment>
<gene>
    <name evidence="8" type="ORF">CEUR00632_LOCUS13727</name>
</gene>
<sequence length="210" mass="22909">MVTGFSESHVVIGRKLPYVSGEVQDVLLWVCAKRSGFVLAVGTVFWLLLGSSVTGLTMEQMAALLVVVVLPVMWAWGVVAPYVGASLCVRDMLLPDVLKHGVTEVDAKQMVTTSLPYVNNGLVFLGNLLSGTDVKLTFVVTACSYLMFKLLGVINLITLMYIVLLLAMSLPSLYVRKQKECDELIAKAKDAIAKIEQTMFKKAHPVAKSE</sequence>
<evidence type="ECO:0000256" key="5">
    <source>
        <dbReference type="ARBA" id="ARBA00023136"/>
    </source>
</evidence>
<evidence type="ECO:0000259" key="7">
    <source>
        <dbReference type="PROSITE" id="PS50845"/>
    </source>
</evidence>
<dbReference type="EMBL" id="HBEC01029733">
    <property type="protein sequence ID" value="CAD8296864.1"/>
    <property type="molecule type" value="Transcribed_RNA"/>
</dbReference>
<accession>A0A7R9Z066</accession>
<dbReference type="PROSITE" id="PS50845">
    <property type="entry name" value="RETICULON"/>
    <property type="match status" value="1"/>
</dbReference>
<dbReference type="PANTHER" id="PTHR10994">
    <property type="entry name" value="RETICULON"/>
    <property type="match status" value="1"/>
</dbReference>
<evidence type="ECO:0000256" key="3">
    <source>
        <dbReference type="ARBA" id="ARBA00022824"/>
    </source>
</evidence>
<evidence type="ECO:0000256" key="1">
    <source>
        <dbReference type="ARBA" id="ARBA00004477"/>
    </source>
</evidence>
<dbReference type="Pfam" id="PF02453">
    <property type="entry name" value="Reticulon"/>
    <property type="match status" value="1"/>
</dbReference>
<organism evidence="8">
    <name type="scientific">Chlamydomonas euryale</name>
    <dbReference type="NCBI Taxonomy" id="1486919"/>
    <lineage>
        <taxon>Eukaryota</taxon>
        <taxon>Viridiplantae</taxon>
        <taxon>Chlorophyta</taxon>
        <taxon>core chlorophytes</taxon>
        <taxon>Chlorophyceae</taxon>
        <taxon>CS clade</taxon>
        <taxon>Chlamydomonadales</taxon>
        <taxon>Chlamydomonadaceae</taxon>
        <taxon>Chlamydomonas</taxon>
    </lineage>
</organism>
<feature type="transmembrane region" description="Helical" evidence="6">
    <location>
        <begin position="61"/>
        <end position="83"/>
    </location>
</feature>
<feature type="transmembrane region" description="Helical" evidence="6">
    <location>
        <begin position="146"/>
        <end position="170"/>
    </location>
</feature>
<protein>
    <recommendedName>
        <fullName evidence="6">Reticulon-like protein</fullName>
    </recommendedName>
</protein>
<keyword evidence="3 6" id="KW-0256">Endoplasmic reticulum</keyword>
<keyword evidence="2 6" id="KW-0812">Transmembrane</keyword>